<dbReference type="Proteomes" id="UP000018872">
    <property type="component" value="Unassembled WGS sequence"/>
</dbReference>
<dbReference type="AlphaFoldDB" id="W2CF27"/>
<name>W2CF27_9BACT</name>
<dbReference type="EMBL" id="AYYC01000424">
    <property type="protein sequence ID" value="ETK05633.1"/>
    <property type="molecule type" value="Genomic_DNA"/>
</dbReference>
<keyword evidence="1" id="KW-0812">Transmembrane</keyword>
<comment type="caution">
    <text evidence="2">The sequence shown here is derived from an EMBL/GenBank/DDBJ whole genome shotgun (WGS) entry which is preliminary data.</text>
</comment>
<gene>
    <name evidence="2" type="ORF">T229_02125</name>
</gene>
<organism evidence="2 3">
    <name type="scientific">Tannerella sp. oral taxon BU063 isolate Cell 5</name>
    <dbReference type="NCBI Taxonomy" id="1410950"/>
    <lineage>
        <taxon>Bacteria</taxon>
        <taxon>Pseudomonadati</taxon>
        <taxon>Bacteroidota</taxon>
        <taxon>Bacteroidia</taxon>
        <taxon>Bacteroidales</taxon>
        <taxon>Tannerellaceae</taxon>
        <taxon>Tannerella</taxon>
    </lineage>
</organism>
<reference evidence="2 3" key="1">
    <citation type="submission" date="2013-11" db="EMBL/GenBank/DDBJ databases">
        <title>Single cell genomics of uncultured Tannerella BU063 (oral taxon 286).</title>
        <authorList>
            <person name="Beall C.J."/>
            <person name="Campbell A.G."/>
            <person name="Griffen A.L."/>
            <person name="Podar M."/>
            <person name="Leys E.J."/>
        </authorList>
    </citation>
    <scope>NUCLEOTIDE SEQUENCE [LARGE SCALE GENOMIC DNA]</scope>
    <source>
        <strain evidence="2">Cell 5</strain>
    </source>
</reference>
<accession>W2CF27</accession>
<evidence type="ECO:0000313" key="3">
    <source>
        <dbReference type="Proteomes" id="UP000018872"/>
    </source>
</evidence>
<proteinExistence type="predicted"/>
<keyword evidence="1" id="KW-0472">Membrane</keyword>
<sequence>MPHSKAANSILFIMTLLGLVVVFIGIRMKNGSV</sequence>
<evidence type="ECO:0000313" key="2">
    <source>
        <dbReference type="EMBL" id="ETK05633.1"/>
    </source>
</evidence>
<protein>
    <submittedName>
        <fullName evidence="2">Uncharacterized protein</fullName>
    </submittedName>
</protein>
<keyword evidence="1" id="KW-1133">Transmembrane helix</keyword>
<evidence type="ECO:0000256" key="1">
    <source>
        <dbReference type="SAM" id="Phobius"/>
    </source>
</evidence>
<feature type="transmembrane region" description="Helical" evidence="1">
    <location>
        <begin position="6"/>
        <end position="26"/>
    </location>
</feature>